<evidence type="ECO:0000313" key="1">
    <source>
        <dbReference type="EMBL" id="QVI64326.1"/>
    </source>
</evidence>
<name>A0ABX8DAS0_9CELL</name>
<sequence length="150" mass="15483">MQSDGSLTLHDEAGTVVAALAAPVAADGTRAAWRPSGDVVALDGPTGSASFVVGTVPLEGATWGENEGGRSLAVVPRPWVRDGGLAAQQALASQLSATEPEAASPSMQAQLWCHVLGARDKASWNLEPWRPEVPTTTLLATRCNPTDDDA</sequence>
<dbReference type="EMBL" id="CP074405">
    <property type="protein sequence ID" value="QVI64326.1"/>
    <property type="molecule type" value="Genomic_DNA"/>
</dbReference>
<dbReference type="Pfam" id="PF10783">
    <property type="entry name" value="DUF2599"/>
    <property type="match status" value="1"/>
</dbReference>
<reference evidence="1 2" key="1">
    <citation type="submission" date="2021-05" db="EMBL/GenBank/DDBJ databases">
        <title>Novel species in genus Cellulomonas.</title>
        <authorList>
            <person name="Zhang G."/>
        </authorList>
    </citation>
    <scope>NUCLEOTIDE SEQUENCE [LARGE SCALE GENOMIC DNA]</scope>
    <source>
        <strain evidence="2">zg-ZUI222</strain>
    </source>
</reference>
<accession>A0ABX8DAS0</accession>
<organism evidence="1 2">
    <name type="scientific">Cellulomonas wangleii</name>
    <dbReference type="NCBI Taxonomy" id="2816956"/>
    <lineage>
        <taxon>Bacteria</taxon>
        <taxon>Bacillati</taxon>
        <taxon>Actinomycetota</taxon>
        <taxon>Actinomycetes</taxon>
        <taxon>Micrococcales</taxon>
        <taxon>Cellulomonadaceae</taxon>
        <taxon>Cellulomonas</taxon>
    </lineage>
</organism>
<keyword evidence="2" id="KW-1185">Reference proteome</keyword>
<gene>
    <name evidence="1" type="ORF">KG103_14920</name>
</gene>
<protein>
    <submittedName>
        <fullName evidence="1">DUF2599 domain-containing protein</fullName>
    </submittedName>
</protein>
<proteinExistence type="predicted"/>
<dbReference type="InterPro" id="IPR019719">
    <property type="entry name" value="DUF2599"/>
</dbReference>
<evidence type="ECO:0000313" key="2">
    <source>
        <dbReference type="Proteomes" id="UP000677804"/>
    </source>
</evidence>
<dbReference type="Proteomes" id="UP000677804">
    <property type="component" value="Chromosome"/>
</dbReference>